<dbReference type="Proteomes" id="UP000438914">
    <property type="component" value="Unassembled WGS sequence"/>
</dbReference>
<evidence type="ECO:0000259" key="2">
    <source>
        <dbReference type="SMART" id="SM00065"/>
    </source>
</evidence>
<dbReference type="Pfam" id="PF01590">
    <property type="entry name" value="GAF"/>
    <property type="match status" value="1"/>
</dbReference>
<comment type="caution">
    <text evidence="3">The sequence shown here is derived from an EMBL/GenBank/DDBJ whole genome shotgun (WGS) entry which is preliminary data.</text>
</comment>
<keyword evidence="4" id="KW-1185">Reference proteome</keyword>
<dbReference type="AlphaFoldDB" id="A0A7K0KFF5"/>
<accession>A0A7K0KFF5</accession>
<dbReference type="PANTHER" id="PTHR21021">
    <property type="entry name" value="GAF/PUTATIVE CYTOSKELETAL PROTEIN"/>
    <property type="match status" value="1"/>
</dbReference>
<gene>
    <name evidence="3" type="ORF">FYJ73_08275</name>
</gene>
<dbReference type="InterPro" id="IPR029016">
    <property type="entry name" value="GAF-like_dom_sf"/>
</dbReference>
<dbReference type="SUPFAM" id="SSF55781">
    <property type="entry name" value="GAF domain-like"/>
    <property type="match status" value="1"/>
</dbReference>
<sequence length="158" mass="17320">MIQKEQLYSELIPQVKSLIDGIDNHVGALANVAALLHDTLPYFFWVGFYIVRNGQLELGPFQGPVACYTISKGKGVCGTAWEKAKTVVVPDVEQFPGHIACSSKSRSEIVVPIRKNDDIVAVLDVDSTGLNTFSEEDKEGLEKIAEIISDLFNCTYNG</sequence>
<name>A0A7K0KFF5_9BACT</name>
<dbReference type="GO" id="GO:0005829">
    <property type="term" value="C:cytosol"/>
    <property type="evidence" value="ECO:0007669"/>
    <property type="project" value="TreeGrafter"/>
</dbReference>
<evidence type="ECO:0000256" key="1">
    <source>
        <dbReference type="ARBA" id="ARBA00038454"/>
    </source>
</evidence>
<dbReference type="EMBL" id="VUNG01000019">
    <property type="protein sequence ID" value="MST84663.1"/>
    <property type="molecule type" value="Genomic_DNA"/>
</dbReference>
<organism evidence="3 4">
    <name type="scientific">Hallella mizrahii</name>
    <dbReference type="NCBI Taxonomy" id="2606637"/>
    <lineage>
        <taxon>Bacteria</taxon>
        <taxon>Pseudomonadati</taxon>
        <taxon>Bacteroidota</taxon>
        <taxon>Bacteroidia</taxon>
        <taxon>Bacteroidales</taxon>
        <taxon>Prevotellaceae</taxon>
        <taxon>Hallella</taxon>
    </lineage>
</organism>
<feature type="domain" description="GAF" evidence="2">
    <location>
        <begin position="24"/>
        <end position="153"/>
    </location>
</feature>
<comment type="similarity">
    <text evidence="1">Belongs to the free Met sulfoxide reductase family.</text>
</comment>
<dbReference type="GO" id="GO:0033745">
    <property type="term" value="F:L-methionine-(R)-S-oxide reductase activity"/>
    <property type="evidence" value="ECO:0007669"/>
    <property type="project" value="TreeGrafter"/>
</dbReference>
<protein>
    <submittedName>
        <fullName evidence="3">GAF domain-containing protein</fullName>
    </submittedName>
</protein>
<dbReference type="FunFam" id="3.30.450.40:FF:000008">
    <property type="entry name" value="GAF domain-containing proteins"/>
    <property type="match status" value="1"/>
</dbReference>
<dbReference type="Gene3D" id="3.30.450.40">
    <property type="match status" value="1"/>
</dbReference>
<evidence type="ECO:0000313" key="4">
    <source>
        <dbReference type="Proteomes" id="UP000438914"/>
    </source>
</evidence>
<dbReference type="SMART" id="SM00065">
    <property type="entry name" value="GAF"/>
    <property type="match status" value="1"/>
</dbReference>
<evidence type="ECO:0000313" key="3">
    <source>
        <dbReference type="EMBL" id="MST84663.1"/>
    </source>
</evidence>
<dbReference type="PANTHER" id="PTHR21021:SF15">
    <property type="entry name" value="FREE METHIONINE-R-SULFOXIDE REDUCTASE"/>
    <property type="match status" value="1"/>
</dbReference>
<proteinExistence type="inferred from homology"/>
<dbReference type="InterPro" id="IPR051330">
    <property type="entry name" value="Phosphatase_reg/MetRdx"/>
</dbReference>
<reference evidence="3 4" key="1">
    <citation type="submission" date="2019-08" db="EMBL/GenBank/DDBJ databases">
        <title>In-depth cultivation of the pig gut microbiome towards novel bacterial diversity and tailored functional studies.</title>
        <authorList>
            <person name="Wylensek D."/>
            <person name="Hitch T.C.A."/>
            <person name="Clavel T."/>
        </authorList>
    </citation>
    <scope>NUCLEOTIDE SEQUENCE [LARGE SCALE GENOMIC DNA]</scope>
    <source>
        <strain evidence="3 4">LKV-178-WT-2A</strain>
    </source>
</reference>
<dbReference type="InterPro" id="IPR003018">
    <property type="entry name" value="GAF"/>
</dbReference>